<evidence type="ECO:0000313" key="1">
    <source>
        <dbReference type="EMBL" id="KAJ4709561.1"/>
    </source>
</evidence>
<dbReference type="Proteomes" id="UP001164539">
    <property type="component" value="Chromosome 10"/>
</dbReference>
<reference evidence="1 2" key="1">
    <citation type="journal article" date="2023" name="Science">
        <title>Complex scaffold remodeling in plant triterpene biosynthesis.</title>
        <authorList>
            <person name="De La Pena R."/>
            <person name="Hodgson H."/>
            <person name="Liu J.C."/>
            <person name="Stephenson M.J."/>
            <person name="Martin A.C."/>
            <person name="Owen C."/>
            <person name="Harkess A."/>
            <person name="Leebens-Mack J."/>
            <person name="Jimenez L.E."/>
            <person name="Osbourn A."/>
            <person name="Sattely E.S."/>
        </authorList>
    </citation>
    <scope>NUCLEOTIDE SEQUENCE [LARGE SCALE GENOMIC DNA]</scope>
    <source>
        <strain evidence="2">cv. JPN11</strain>
        <tissue evidence="1">Leaf</tissue>
    </source>
</reference>
<keyword evidence="2" id="KW-1185">Reference proteome</keyword>
<evidence type="ECO:0000313" key="2">
    <source>
        <dbReference type="Proteomes" id="UP001164539"/>
    </source>
</evidence>
<organism evidence="1 2">
    <name type="scientific">Melia azedarach</name>
    <name type="common">Chinaberry tree</name>
    <dbReference type="NCBI Taxonomy" id="155640"/>
    <lineage>
        <taxon>Eukaryota</taxon>
        <taxon>Viridiplantae</taxon>
        <taxon>Streptophyta</taxon>
        <taxon>Embryophyta</taxon>
        <taxon>Tracheophyta</taxon>
        <taxon>Spermatophyta</taxon>
        <taxon>Magnoliopsida</taxon>
        <taxon>eudicotyledons</taxon>
        <taxon>Gunneridae</taxon>
        <taxon>Pentapetalae</taxon>
        <taxon>rosids</taxon>
        <taxon>malvids</taxon>
        <taxon>Sapindales</taxon>
        <taxon>Meliaceae</taxon>
        <taxon>Melia</taxon>
    </lineage>
</organism>
<proteinExistence type="predicted"/>
<gene>
    <name evidence="1" type="ORF">OWV82_019334</name>
</gene>
<protein>
    <submittedName>
        <fullName evidence="1">Hydroxycinnamoyl-CoA shikimate/quinate hydroxycinnamoyl transferase</fullName>
    </submittedName>
</protein>
<accession>A0ACC1XEK9</accession>
<name>A0ACC1XEK9_MELAZ</name>
<feature type="non-terminal residue" evidence="1">
    <location>
        <position position="137"/>
    </location>
</feature>
<keyword evidence="1" id="KW-0808">Transferase</keyword>
<comment type="caution">
    <text evidence="1">The sequence shown here is derived from an EMBL/GenBank/DDBJ whole genome shotgun (WGS) entry which is preliminary data.</text>
</comment>
<sequence>MEIHVKQSAMIRPAQETPKHLLPNSELDLVAPAMYVPTVYFYRRSNDSSNFFEAGLLKESLSHILVPFYPIAGRLGKTEDGGNVVECNGEGVLFIEAETDCVIDDLGDFSQGFKLLPLIPTVDDTQDVSSRPLLMTQ</sequence>
<dbReference type="EMBL" id="CM051403">
    <property type="protein sequence ID" value="KAJ4709561.1"/>
    <property type="molecule type" value="Genomic_DNA"/>
</dbReference>